<evidence type="ECO:0000313" key="6">
    <source>
        <dbReference type="Proteomes" id="UP000297706"/>
    </source>
</evidence>
<dbReference type="SUPFAM" id="SSF51556">
    <property type="entry name" value="Metallo-dependent hydrolases"/>
    <property type="match status" value="1"/>
</dbReference>
<accession>A0A4Y9VQH2</accession>
<dbReference type="PROSITE" id="PS01090">
    <property type="entry name" value="TATD_2"/>
    <property type="match status" value="1"/>
</dbReference>
<evidence type="ECO:0000256" key="2">
    <source>
        <dbReference type="ARBA" id="ARBA00022723"/>
    </source>
</evidence>
<dbReference type="InterPro" id="IPR018228">
    <property type="entry name" value="DNase_TatD-rel_CS"/>
</dbReference>
<name>A0A4Y9VQH2_9PROT</name>
<comment type="caution">
    <text evidence="5">The sequence shown here is derived from an EMBL/GenBank/DDBJ whole genome shotgun (WGS) entry which is preliminary data.</text>
</comment>
<feature type="binding site" evidence="4">
    <location>
        <position position="156"/>
    </location>
    <ligand>
        <name>a divalent metal cation</name>
        <dbReference type="ChEBI" id="CHEBI:60240"/>
        <label>2</label>
    </ligand>
</feature>
<protein>
    <submittedName>
        <fullName evidence="5">DNAase</fullName>
    </submittedName>
</protein>
<evidence type="ECO:0000313" key="5">
    <source>
        <dbReference type="EMBL" id="TFW70788.1"/>
    </source>
</evidence>
<feature type="binding site" evidence="4">
    <location>
        <position position="133"/>
    </location>
    <ligand>
        <name>a divalent metal cation</name>
        <dbReference type="ChEBI" id="CHEBI:60240"/>
        <label>2</label>
    </ligand>
</feature>
<keyword evidence="6" id="KW-1185">Reference proteome</keyword>
<keyword evidence="2 4" id="KW-0479">Metal-binding</keyword>
<dbReference type="InterPro" id="IPR001130">
    <property type="entry name" value="TatD-like"/>
</dbReference>
<sequence length="270" mass="29717">MLIDTHCHLDATEFDADRDHVVRSAFANGVSGIVVPAVARFNFDAVINLCQHYQNCVYALGVHPMYVARSSLDDLELLRTYVQNHQPVAIGEIGLDYFLTNPSTHPENIKLQTHFFIEQLKIAQAHDLPVILHVRHAIDDILKQLRKHKVKGGIAHAFNGSMQQAEQLIALGFKLGFGGAMTYPRALRIRALATQLPLEAIVLETDAPDIPPEWLGTAGRNSPAEVLKIAQVLADLRQVDVAQVLDITGANAIKIMPKLADLCTPVNALH</sequence>
<gene>
    <name evidence="5" type="ORF">C3Y98_08930</name>
</gene>
<dbReference type="PANTHER" id="PTHR46124">
    <property type="entry name" value="D-AMINOACYL-TRNA DEACYLASE"/>
    <property type="match status" value="1"/>
</dbReference>
<dbReference type="AlphaFoldDB" id="A0A4Y9VQH2"/>
<dbReference type="PROSITE" id="PS01137">
    <property type="entry name" value="TATD_1"/>
    <property type="match status" value="1"/>
</dbReference>
<proteinExistence type="inferred from homology"/>
<dbReference type="GO" id="GO:0046872">
    <property type="term" value="F:metal ion binding"/>
    <property type="evidence" value="ECO:0007669"/>
    <property type="project" value="UniProtKB-KW"/>
</dbReference>
<dbReference type="FunFam" id="3.20.20.140:FF:000005">
    <property type="entry name" value="TatD family hydrolase"/>
    <property type="match status" value="1"/>
</dbReference>
<dbReference type="PANTHER" id="PTHR46124:SF2">
    <property type="entry name" value="D-AMINOACYL-TRNA DEACYLASE"/>
    <property type="match status" value="1"/>
</dbReference>
<dbReference type="GO" id="GO:0016788">
    <property type="term" value="F:hydrolase activity, acting on ester bonds"/>
    <property type="evidence" value="ECO:0007669"/>
    <property type="project" value="InterPro"/>
</dbReference>
<reference evidence="5 6" key="1">
    <citation type="submission" date="2018-02" db="EMBL/GenBank/DDBJ databases">
        <title>A novel lanthanide dependent methylotroph, Methylotenera sp. La3113.</title>
        <authorList>
            <person name="Lv H."/>
            <person name="Tani A."/>
        </authorList>
    </citation>
    <scope>NUCLEOTIDE SEQUENCE [LARGE SCALE GENOMIC DNA]</scope>
    <source>
        <strain evidence="5 6">La3113</strain>
    </source>
</reference>
<dbReference type="RefSeq" id="WP_135278249.1">
    <property type="nucleotide sequence ID" value="NZ_PQVH01000011.1"/>
</dbReference>
<dbReference type="Pfam" id="PF01026">
    <property type="entry name" value="TatD_DNase"/>
    <property type="match status" value="1"/>
</dbReference>
<dbReference type="PROSITE" id="PS01091">
    <property type="entry name" value="TATD_3"/>
    <property type="match status" value="1"/>
</dbReference>
<feature type="binding site" evidence="4">
    <location>
        <position position="92"/>
    </location>
    <ligand>
        <name>a divalent metal cation</name>
        <dbReference type="ChEBI" id="CHEBI:60240"/>
        <label>1</label>
    </ligand>
</feature>
<dbReference type="OrthoDB" id="9810005at2"/>
<dbReference type="PIRSF" id="PIRSF005902">
    <property type="entry name" value="DNase_TatD"/>
    <property type="match status" value="1"/>
</dbReference>
<dbReference type="EMBL" id="PQVH01000011">
    <property type="protein sequence ID" value="TFW70788.1"/>
    <property type="molecule type" value="Genomic_DNA"/>
</dbReference>
<feature type="binding site" evidence="4">
    <location>
        <position position="206"/>
    </location>
    <ligand>
        <name>a divalent metal cation</name>
        <dbReference type="ChEBI" id="CHEBI:60240"/>
        <label>1</label>
    </ligand>
</feature>
<keyword evidence="3" id="KW-0378">Hydrolase</keyword>
<evidence type="ECO:0000256" key="4">
    <source>
        <dbReference type="PIRSR" id="PIRSR005902-1"/>
    </source>
</evidence>
<organism evidence="5 6">
    <name type="scientific">Methylotenera oryzisoli</name>
    <dbReference type="NCBI Taxonomy" id="2080758"/>
    <lineage>
        <taxon>Bacteria</taxon>
        <taxon>Pseudomonadati</taxon>
        <taxon>Pseudomonadota</taxon>
        <taxon>Betaproteobacteria</taxon>
        <taxon>Nitrosomonadales</taxon>
        <taxon>Methylophilaceae</taxon>
        <taxon>Methylotenera</taxon>
    </lineage>
</organism>
<dbReference type="Proteomes" id="UP000297706">
    <property type="component" value="Unassembled WGS sequence"/>
</dbReference>
<evidence type="ECO:0000256" key="1">
    <source>
        <dbReference type="ARBA" id="ARBA00009275"/>
    </source>
</evidence>
<comment type="similarity">
    <text evidence="1">Belongs to the metallo-dependent hydrolases superfamily. TatD-type hydrolase family.</text>
</comment>
<evidence type="ECO:0000256" key="3">
    <source>
        <dbReference type="ARBA" id="ARBA00022801"/>
    </source>
</evidence>
<dbReference type="CDD" id="cd01310">
    <property type="entry name" value="TatD_DNAse"/>
    <property type="match status" value="1"/>
</dbReference>
<feature type="binding site" evidence="4">
    <location>
        <position position="6"/>
    </location>
    <ligand>
        <name>a divalent metal cation</name>
        <dbReference type="ChEBI" id="CHEBI:60240"/>
        <label>1</label>
    </ligand>
</feature>
<feature type="binding site" evidence="4">
    <location>
        <position position="8"/>
    </location>
    <ligand>
        <name>a divalent metal cation</name>
        <dbReference type="ChEBI" id="CHEBI:60240"/>
        <label>1</label>
    </ligand>
</feature>
<dbReference type="Gene3D" id="3.20.20.140">
    <property type="entry name" value="Metal-dependent hydrolases"/>
    <property type="match status" value="1"/>
</dbReference>
<dbReference type="InterPro" id="IPR032466">
    <property type="entry name" value="Metal_Hydrolase"/>
</dbReference>